<dbReference type="Gene3D" id="3.40.1180.10">
    <property type="entry name" value="Decaprenyl diphosphate synthase-like"/>
    <property type="match status" value="1"/>
</dbReference>
<evidence type="ECO:0000313" key="3">
    <source>
        <dbReference type="Proteomes" id="UP000588083"/>
    </source>
</evidence>
<evidence type="ECO:0000313" key="2">
    <source>
        <dbReference type="EMBL" id="GFP31618.1"/>
    </source>
</evidence>
<dbReference type="RefSeq" id="WP_176238383.1">
    <property type="nucleotide sequence ID" value="NZ_BLRZ01000454.1"/>
</dbReference>
<keyword evidence="3" id="KW-1185">Reference proteome</keyword>
<dbReference type="SUPFAM" id="SSF64005">
    <property type="entry name" value="Undecaprenyl diphosphate synthase"/>
    <property type="match status" value="1"/>
</dbReference>
<comment type="caution">
    <text evidence="2">The sequence shown here is derived from an EMBL/GenBank/DDBJ whole genome shotgun (WGS) entry which is preliminary data.</text>
</comment>
<dbReference type="GO" id="GO:0016094">
    <property type="term" value="P:polyprenol biosynthetic process"/>
    <property type="evidence" value="ECO:0007669"/>
    <property type="project" value="TreeGrafter"/>
</dbReference>
<dbReference type="InterPro" id="IPR036424">
    <property type="entry name" value="UPP_synth-like_sf"/>
</dbReference>
<dbReference type="Pfam" id="PF01255">
    <property type="entry name" value="Prenyltransf"/>
    <property type="match status" value="1"/>
</dbReference>
<dbReference type="PANTHER" id="PTHR10291:SF0">
    <property type="entry name" value="DEHYDRODOLICHYL DIPHOSPHATE SYNTHASE 2"/>
    <property type="match status" value="1"/>
</dbReference>
<dbReference type="PANTHER" id="PTHR10291">
    <property type="entry name" value="DEHYDRODOLICHYL DIPHOSPHATE SYNTHASE FAMILY MEMBER"/>
    <property type="match status" value="1"/>
</dbReference>
<feature type="non-terminal residue" evidence="2">
    <location>
        <position position="1"/>
    </location>
</feature>
<organism evidence="2 3">
    <name type="scientific">Candidatus Hakubella thermalkaliphila</name>
    <dbReference type="NCBI Taxonomy" id="2754717"/>
    <lineage>
        <taxon>Bacteria</taxon>
        <taxon>Bacillati</taxon>
        <taxon>Actinomycetota</taxon>
        <taxon>Actinomycetota incertae sedis</taxon>
        <taxon>Candidatus Hakubellales</taxon>
        <taxon>Candidatus Hakubellaceae</taxon>
        <taxon>Candidatus Hakubella</taxon>
    </lineage>
</organism>
<dbReference type="GO" id="GO:0045547">
    <property type="term" value="F:ditrans,polycis-polyprenyl diphosphate synthase [(2E,6E)-farnesyl diphosphate specific] activity"/>
    <property type="evidence" value="ECO:0007669"/>
    <property type="project" value="TreeGrafter"/>
</dbReference>
<gene>
    <name evidence="2" type="ORF">HKBW3S34_02540</name>
</gene>
<protein>
    <submittedName>
        <fullName evidence="2">Undecaprenyl diphosphate synthase</fullName>
    </submittedName>
</protein>
<evidence type="ECO:0000256" key="1">
    <source>
        <dbReference type="ARBA" id="ARBA00022679"/>
    </source>
</evidence>
<name>A0A6V8PH90_9ACTN</name>
<proteinExistence type="predicted"/>
<dbReference type="EMBL" id="BLRZ01000454">
    <property type="protein sequence ID" value="GFP31618.1"/>
    <property type="molecule type" value="Genomic_DNA"/>
</dbReference>
<dbReference type="Proteomes" id="UP000588083">
    <property type="component" value="Unassembled WGS sequence"/>
</dbReference>
<dbReference type="InterPro" id="IPR001441">
    <property type="entry name" value="UPP_synth-like"/>
</dbReference>
<dbReference type="AlphaFoldDB" id="A0A6V8PH90"/>
<sequence>IRTSGERRVSNFLLWQGAYSEFYFTEALWPDFTRDEFLIALHDYQTRERRFGAVSVRVKH</sequence>
<keyword evidence="1" id="KW-0808">Transferase</keyword>
<accession>A0A6V8PH90</accession>
<reference evidence="2 3" key="1">
    <citation type="journal article" date="2020" name="Front. Microbiol.">
        <title>Single-cell genomics of novel Actinobacteria with the Wood-Ljungdahl pathway discovered in a serpentinizing system.</title>
        <authorList>
            <person name="Merino N."/>
            <person name="Kawai M."/>
            <person name="Boyd E.S."/>
            <person name="Colman D.R."/>
            <person name="McGlynn S.E."/>
            <person name="Nealson K.H."/>
            <person name="Kurokawa K."/>
            <person name="Hongoh Y."/>
        </authorList>
    </citation>
    <scope>NUCLEOTIDE SEQUENCE [LARGE SCALE GENOMIC DNA]</scope>
    <source>
        <strain evidence="2 3">S34</strain>
    </source>
</reference>